<feature type="compositionally biased region" description="Low complexity" evidence="1">
    <location>
        <begin position="44"/>
        <end position="56"/>
    </location>
</feature>
<dbReference type="InterPro" id="IPR041392">
    <property type="entry name" value="GHD"/>
</dbReference>
<keyword evidence="4" id="KW-1185">Reference proteome</keyword>
<dbReference type="InterPro" id="IPR001944">
    <property type="entry name" value="Glycoside_Hdrlase_35"/>
</dbReference>
<comment type="caution">
    <text evidence="3">The sequence shown here is derived from an EMBL/GenBank/DDBJ whole genome shotgun (WGS) entry which is preliminary data.</text>
</comment>
<sequence length="263" mass="29336">MSQDSATATFLAPSSASARRSRRSTSSSASAEAPRSARRPTPSPRRSSSPSSSSTCAAFISNVDDKNDKTVQFRNASYHLPAWSVSIPPDCMNLVFNTAKVTSQKNIVAMIPESLQQTDIGVNSFKWGIVKEKPGISGKPDFVKNGFVDLINATKDTTDYLWHRSRNIEAISLMPSITIFFKQRHMYGNLVRQNFAVAQLYHNNAAPSNQNLEISTFVNAARTFRPSLLLDAYYRKELRDLFRSFHHLLLPIHQHGGCIIDQD</sequence>
<evidence type="ECO:0000313" key="4">
    <source>
        <dbReference type="Proteomes" id="UP001603857"/>
    </source>
</evidence>
<feature type="compositionally biased region" description="Low complexity" evidence="1">
    <location>
        <begin position="12"/>
        <end position="34"/>
    </location>
</feature>
<gene>
    <name evidence="3" type="ORF">Fmac_001182</name>
</gene>
<proteinExistence type="predicted"/>
<accession>A0ABD1NGD2</accession>
<feature type="region of interest" description="Disordered" evidence="1">
    <location>
        <begin position="1"/>
        <end position="56"/>
    </location>
</feature>
<dbReference type="AlphaFoldDB" id="A0ABD1NGD2"/>
<evidence type="ECO:0000259" key="2">
    <source>
        <dbReference type="Pfam" id="PF17834"/>
    </source>
</evidence>
<evidence type="ECO:0000313" key="3">
    <source>
        <dbReference type="EMBL" id="KAL2347182.1"/>
    </source>
</evidence>
<feature type="domain" description="Beta-galactosidase beta-sandwich" evidence="2">
    <location>
        <begin position="53"/>
        <end position="101"/>
    </location>
</feature>
<reference evidence="3 4" key="1">
    <citation type="submission" date="2024-08" db="EMBL/GenBank/DDBJ databases">
        <title>Insights into the chromosomal genome structure of Flemingia macrophylla.</title>
        <authorList>
            <person name="Ding Y."/>
            <person name="Zhao Y."/>
            <person name="Bi W."/>
            <person name="Wu M."/>
            <person name="Zhao G."/>
            <person name="Gong Y."/>
            <person name="Li W."/>
            <person name="Zhang P."/>
        </authorList>
    </citation>
    <scope>NUCLEOTIDE SEQUENCE [LARGE SCALE GENOMIC DNA]</scope>
    <source>
        <strain evidence="3">DYQJB</strain>
        <tissue evidence="3">Leaf</tissue>
    </source>
</reference>
<dbReference type="EMBL" id="JBGMDY010000001">
    <property type="protein sequence ID" value="KAL2347182.1"/>
    <property type="molecule type" value="Genomic_DNA"/>
</dbReference>
<name>A0ABD1NGD2_9FABA</name>
<evidence type="ECO:0000256" key="1">
    <source>
        <dbReference type="SAM" id="MobiDB-lite"/>
    </source>
</evidence>
<organism evidence="3 4">
    <name type="scientific">Flemingia macrophylla</name>
    <dbReference type="NCBI Taxonomy" id="520843"/>
    <lineage>
        <taxon>Eukaryota</taxon>
        <taxon>Viridiplantae</taxon>
        <taxon>Streptophyta</taxon>
        <taxon>Embryophyta</taxon>
        <taxon>Tracheophyta</taxon>
        <taxon>Spermatophyta</taxon>
        <taxon>Magnoliopsida</taxon>
        <taxon>eudicotyledons</taxon>
        <taxon>Gunneridae</taxon>
        <taxon>Pentapetalae</taxon>
        <taxon>rosids</taxon>
        <taxon>fabids</taxon>
        <taxon>Fabales</taxon>
        <taxon>Fabaceae</taxon>
        <taxon>Papilionoideae</taxon>
        <taxon>50 kb inversion clade</taxon>
        <taxon>NPAAA clade</taxon>
        <taxon>indigoferoid/millettioid clade</taxon>
        <taxon>Phaseoleae</taxon>
        <taxon>Flemingia</taxon>
    </lineage>
</organism>
<dbReference type="PANTHER" id="PTHR23421">
    <property type="entry name" value="BETA-GALACTOSIDASE RELATED"/>
    <property type="match status" value="1"/>
</dbReference>
<dbReference type="Pfam" id="PF17834">
    <property type="entry name" value="GHD"/>
    <property type="match status" value="1"/>
</dbReference>
<protein>
    <recommendedName>
        <fullName evidence="2">Beta-galactosidase beta-sandwich domain-containing protein</fullName>
    </recommendedName>
</protein>
<dbReference type="Proteomes" id="UP001603857">
    <property type="component" value="Unassembled WGS sequence"/>
</dbReference>